<feature type="signal peptide" evidence="1">
    <location>
        <begin position="1"/>
        <end position="21"/>
    </location>
</feature>
<evidence type="ECO:0000256" key="1">
    <source>
        <dbReference type="SAM" id="SignalP"/>
    </source>
</evidence>
<keyword evidence="1" id="KW-0732">Signal</keyword>
<name>A0A4U8UIW5_STECR</name>
<dbReference type="Proteomes" id="UP000298663">
    <property type="component" value="Chromosome X"/>
</dbReference>
<dbReference type="EMBL" id="CM016762">
    <property type="protein sequence ID" value="TMS32581.1"/>
    <property type="molecule type" value="Genomic_DNA"/>
</dbReference>
<dbReference type="EMBL" id="AZBU02000001">
    <property type="protein sequence ID" value="TMS32581.1"/>
    <property type="molecule type" value="Genomic_DNA"/>
</dbReference>
<evidence type="ECO:0000313" key="2">
    <source>
        <dbReference type="EMBL" id="TMS32581.1"/>
    </source>
</evidence>
<comment type="caution">
    <text evidence="2">The sequence shown here is derived from an EMBL/GenBank/DDBJ whole genome shotgun (WGS) entry which is preliminary data.</text>
</comment>
<reference evidence="2 3" key="1">
    <citation type="journal article" date="2015" name="Genome Biol.">
        <title>Comparative genomics of Steinernema reveals deeply conserved gene regulatory networks.</title>
        <authorList>
            <person name="Dillman A.R."/>
            <person name="Macchietto M."/>
            <person name="Porter C.F."/>
            <person name="Rogers A."/>
            <person name="Williams B."/>
            <person name="Antoshechkin I."/>
            <person name="Lee M.M."/>
            <person name="Goodwin Z."/>
            <person name="Lu X."/>
            <person name="Lewis E.E."/>
            <person name="Goodrich-Blair H."/>
            <person name="Stock S.P."/>
            <person name="Adams B.J."/>
            <person name="Sternberg P.W."/>
            <person name="Mortazavi A."/>
        </authorList>
    </citation>
    <scope>NUCLEOTIDE SEQUENCE [LARGE SCALE GENOMIC DNA]</scope>
    <source>
        <strain evidence="2 3">ALL</strain>
    </source>
</reference>
<sequence>MVFQSSIVFIAVLALLLPIEADKLCLKKHRVCDPAIHSAIAKSPNLCLPGTIPAKAPFLGDKELIRREDAIWSLCCGMSVCGADIIRFFLCDPVEGSKPKKPEFCRDCSLDKMGF</sequence>
<proteinExistence type="predicted"/>
<organism evidence="2 3">
    <name type="scientific">Steinernema carpocapsae</name>
    <name type="common">Entomopathogenic nematode</name>
    <dbReference type="NCBI Taxonomy" id="34508"/>
    <lineage>
        <taxon>Eukaryota</taxon>
        <taxon>Metazoa</taxon>
        <taxon>Ecdysozoa</taxon>
        <taxon>Nematoda</taxon>
        <taxon>Chromadorea</taxon>
        <taxon>Rhabditida</taxon>
        <taxon>Tylenchina</taxon>
        <taxon>Panagrolaimomorpha</taxon>
        <taxon>Strongyloidoidea</taxon>
        <taxon>Steinernematidae</taxon>
        <taxon>Steinernema</taxon>
    </lineage>
</organism>
<keyword evidence="3" id="KW-1185">Reference proteome</keyword>
<reference evidence="2 3" key="2">
    <citation type="journal article" date="2019" name="G3 (Bethesda)">
        <title>Hybrid Assembly of the Genome of the Entomopathogenic Nematode Steinernema carpocapsae Identifies the X-Chromosome.</title>
        <authorList>
            <person name="Serra L."/>
            <person name="Macchietto M."/>
            <person name="Macias-Munoz A."/>
            <person name="McGill C.J."/>
            <person name="Rodriguez I.M."/>
            <person name="Rodriguez B."/>
            <person name="Murad R."/>
            <person name="Mortazavi A."/>
        </authorList>
    </citation>
    <scope>NUCLEOTIDE SEQUENCE [LARGE SCALE GENOMIC DNA]</scope>
    <source>
        <strain evidence="2 3">ALL</strain>
    </source>
</reference>
<feature type="chain" id="PRO_5020409878" evidence="1">
    <location>
        <begin position="22"/>
        <end position="115"/>
    </location>
</feature>
<evidence type="ECO:0000313" key="3">
    <source>
        <dbReference type="Proteomes" id="UP000298663"/>
    </source>
</evidence>
<gene>
    <name evidence="2" type="ORF">L596_000401</name>
</gene>
<accession>A0A4U8UIW5</accession>
<dbReference type="AlphaFoldDB" id="A0A4U8UIW5"/>
<protein>
    <submittedName>
        <fullName evidence="2">Uncharacterized protein</fullName>
    </submittedName>
</protein>